<evidence type="ECO:0000256" key="3">
    <source>
        <dbReference type="ARBA" id="ARBA00023002"/>
    </source>
</evidence>
<dbReference type="InterPro" id="IPR000304">
    <property type="entry name" value="Pyrroline-COOH_reductase"/>
</dbReference>
<comment type="similarity">
    <text evidence="1">Belongs to the pyrroline-5-carboxylate reductase family.</text>
</comment>
<feature type="domain" description="Pyrroline-5-carboxylate reductase catalytic N-terminal" evidence="4">
    <location>
        <begin position="12"/>
        <end position="104"/>
    </location>
</feature>
<dbReference type="EMBL" id="CAADIA010000006">
    <property type="protein sequence ID" value="VFR31938.1"/>
    <property type="molecule type" value="Genomic_DNA"/>
</dbReference>
<keyword evidence="3 7" id="KW-0560">Oxidoreductase</keyword>
<dbReference type="GO" id="GO:0055129">
    <property type="term" value="P:L-proline biosynthetic process"/>
    <property type="evidence" value="ECO:0007669"/>
    <property type="project" value="TreeGrafter"/>
</dbReference>
<dbReference type="SUPFAM" id="SSF48179">
    <property type="entry name" value="6-phosphogluconate dehydrogenase C-terminal domain-like"/>
    <property type="match status" value="1"/>
</dbReference>
<dbReference type="PANTHER" id="PTHR11645:SF0">
    <property type="entry name" value="PYRROLINE-5-CARBOXYLATE REDUCTASE 3"/>
    <property type="match status" value="1"/>
</dbReference>
<evidence type="ECO:0000256" key="2">
    <source>
        <dbReference type="ARBA" id="ARBA00022857"/>
    </source>
</evidence>
<dbReference type="AlphaFoldDB" id="A0A484SF40"/>
<dbReference type="InterPro" id="IPR036291">
    <property type="entry name" value="NAD(P)-bd_dom_sf"/>
</dbReference>
<evidence type="ECO:0000313" key="6">
    <source>
        <dbReference type="EMBL" id="VFR31938.1"/>
    </source>
</evidence>
<dbReference type="Gene3D" id="1.10.3730.10">
    <property type="entry name" value="ProC C-terminal domain-like"/>
    <property type="match status" value="1"/>
</dbReference>
<organism evidence="7">
    <name type="scientific">plant metagenome</name>
    <dbReference type="NCBI Taxonomy" id="1297885"/>
    <lineage>
        <taxon>unclassified sequences</taxon>
        <taxon>metagenomes</taxon>
        <taxon>organismal metagenomes</taxon>
    </lineage>
</organism>
<gene>
    <name evidence="6" type="ORF">ANK1_4039</name>
    <name evidence="7" type="ORF">ANK2_4040</name>
</gene>
<proteinExistence type="inferred from homology"/>
<dbReference type="NCBIfam" id="TIGR00112">
    <property type="entry name" value="proC"/>
    <property type="match status" value="1"/>
</dbReference>
<evidence type="ECO:0000259" key="4">
    <source>
        <dbReference type="Pfam" id="PF03807"/>
    </source>
</evidence>
<sequence>MRMSEMTGSEAIAFVGGGNMTRSLVGGLIARGVPSGRISVSEPQEALRNGLASDFGVRVFSDNDNAVAAAPLVLLAVKPQMMRAVCEQLAGRVDDAVVVSIAAGITCRQLQRWLGAARDVVRCMPNTPALIGAGAIGLYAKPTTSEASRAAVERVLSAAGVCAWVPEEAQIDAVTALSGSGPAYAFLLAEAMQHAAVQLGLSQEVAGALTR</sequence>
<evidence type="ECO:0000259" key="5">
    <source>
        <dbReference type="Pfam" id="PF14748"/>
    </source>
</evidence>
<reference evidence="7" key="1">
    <citation type="submission" date="2019-03" db="EMBL/GenBank/DDBJ databases">
        <authorList>
            <person name="Danneels B."/>
        </authorList>
    </citation>
    <scope>NUCLEOTIDE SEQUENCE</scope>
</reference>
<evidence type="ECO:0000313" key="7">
    <source>
        <dbReference type="EMBL" id="VFR60773.1"/>
    </source>
</evidence>
<dbReference type="EMBL" id="CAADIF010000005">
    <property type="protein sequence ID" value="VFR60773.1"/>
    <property type="molecule type" value="Genomic_DNA"/>
</dbReference>
<accession>A0A484SF40</accession>
<dbReference type="Pfam" id="PF03807">
    <property type="entry name" value="F420_oxidored"/>
    <property type="match status" value="1"/>
</dbReference>
<dbReference type="SUPFAM" id="SSF51735">
    <property type="entry name" value="NAD(P)-binding Rossmann-fold domains"/>
    <property type="match status" value="1"/>
</dbReference>
<feature type="domain" description="Pyrroline-5-carboxylate reductase dimerisation" evidence="5">
    <location>
        <begin position="168"/>
        <end position="210"/>
    </location>
</feature>
<dbReference type="EC" id="1.5.1.2" evidence="7"/>
<dbReference type="InterPro" id="IPR008927">
    <property type="entry name" value="6-PGluconate_DH-like_C_sf"/>
</dbReference>
<keyword evidence="2" id="KW-0521">NADP</keyword>
<dbReference type="PANTHER" id="PTHR11645">
    <property type="entry name" value="PYRROLINE-5-CARBOXYLATE REDUCTASE"/>
    <property type="match status" value="1"/>
</dbReference>
<evidence type="ECO:0000256" key="1">
    <source>
        <dbReference type="ARBA" id="ARBA00005525"/>
    </source>
</evidence>
<protein>
    <submittedName>
        <fullName evidence="7">Pyrroline-5-carboxylate reductase</fullName>
        <ecNumber evidence="7">1.5.1.2</ecNumber>
    </submittedName>
</protein>
<name>A0A484SF40_9ZZZZ</name>
<dbReference type="Pfam" id="PF14748">
    <property type="entry name" value="P5CR_dimer"/>
    <property type="match status" value="1"/>
</dbReference>
<dbReference type="InterPro" id="IPR028939">
    <property type="entry name" value="P5C_Rdtase_cat_N"/>
</dbReference>
<dbReference type="GO" id="GO:0004735">
    <property type="term" value="F:pyrroline-5-carboxylate reductase activity"/>
    <property type="evidence" value="ECO:0007669"/>
    <property type="project" value="UniProtKB-EC"/>
</dbReference>
<dbReference type="Gene3D" id="3.40.50.720">
    <property type="entry name" value="NAD(P)-binding Rossmann-like Domain"/>
    <property type="match status" value="1"/>
</dbReference>
<dbReference type="InterPro" id="IPR029036">
    <property type="entry name" value="P5CR_dimer"/>
</dbReference>